<evidence type="ECO:0000313" key="6">
    <source>
        <dbReference type="Proteomes" id="UP000054408"/>
    </source>
</evidence>
<dbReference type="PROSITE" id="PS00139">
    <property type="entry name" value="THIOL_PROTEASE_CYS"/>
    <property type="match status" value="1"/>
</dbReference>
<dbReference type="GO" id="GO:0006508">
    <property type="term" value="P:proteolysis"/>
    <property type="evidence" value="ECO:0007669"/>
    <property type="project" value="InterPro"/>
</dbReference>
<protein>
    <recommendedName>
        <fullName evidence="4">Peptidase C1A papain C-terminal domain-containing protein</fullName>
    </recommendedName>
</protein>
<dbReference type="Proteomes" id="UP000054408">
    <property type="component" value="Unassembled WGS sequence"/>
</dbReference>
<evidence type="ECO:0000256" key="3">
    <source>
        <dbReference type="SAM" id="SignalP"/>
    </source>
</evidence>
<feature type="signal peptide" evidence="3">
    <location>
        <begin position="1"/>
        <end position="17"/>
    </location>
</feature>
<evidence type="ECO:0000256" key="2">
    <source>
        <dbReference type="ARBA" id="ARBA00060028"/>
    </source>
</evidence>
<dbReference type="Pfam" id="PF00112">
    <property type="entry name" value="Peptidase_C1"/>
    <property type="match status" value="1"/>
</dbReference>
<keyword evidence="6" id="KW-1185">Reference proteome</keyword>
<dbReference type="Gene3D" id="3.90.70.10">
    <property type="entry name" value="Cysteine proteinases"/>
    <property type="match status" value="1"/>
</dbReference>
<comment type="similarity">
    <text evidence="1">Belongs to the peptidase C1 family.</text>
</comment>
<feature type="domain" description="Peptidase C1A papain C-terminal" evidence="4">
    <location>
        <begin position="89"/>
        <end position="316"/>
    </location>
</feature>
<organism evidence="5 6">
    <name type="scientific">Thecamonas trahens ATCC 50062</name>
    <dbReference type="NCBI Taxonomy" id="461836"/>
    <lineage>
        <taxon>Eukaryota</taxon>
        <taxon>Apusozoa</taxon>
        <taxon>Apusomonadida</taxon>
        <taxon>Apusomonadidae</taxon>
        <taxon>Thecamonas</taxon>
    </lineage>
</organism>
<dbReference type="OrthoDB" id="640249at2759"/>
<dbReference type="InterPro" id="IPR000169">
    <property type="entry name" value="Pept_cys_AS"/>
</dbReference>
<dbReference type="PRINTS" id="PR00705">
    <property type="entry name" value="PAPAIN"/>
</dbReference>
<dbReference type="STRING" id="461836.A0A0L0DKU1"/>
<sequence length="324" mass="34534">MKVTLAIFAALVAVAIAAPIVNHDIIAAVNNDESSTWTAGVNKAFEGMSVEQMKALLNVQVTKEQPIGLVGPDAAKTMQEEADRVAASLPSSFEAAKAHPECGTLLSPNGIENQERCGSCWAFSATEVLADELCFLSKGKVQMELSAQDLVSCDRTNMGCNGGMLGAAWTYMERSGVATWECLPYTSGNGTTGQCPSQCADGSPIKRYHATGAKHITSLFGRADKIAEQLMTYGVAQAAFTVYADFMQYKSGVYVHKTGNELGGHAVKIVGFGELNGVPYWKVANSWGDSWGMDGFFLIKRGDNECGFEADVWMGHAASTTPSL</sequence>
<gene>
    <name evidence="5" type="ORF">AMSG_12224</name>
</gene>
<dbReference type="InterPro" id="IPR013128">
    <property type="entry name" value="Peptidase_C1A"/>
</dbReference>
<reference evidence="5 6" key="1">
    <citation type="submission" date="2010-05" db="EMBL/GenBank/DDBJ databases">
        <title>The Genome Sequence of Thecamonas trahens ATCC 50062.</title>
        <authorList>
            <consortium name="The Broad Institute Genome Sequencing Platform"/>
            <person name="Russ C."/>
            <person name="Cuomo C."/>
            <person name="Shea T."/>
            <person name="Young S.K."/>
            <person name="Zeng Q."/>
            <person name="Koehrsen M."/>
            <person name="Haas B."/>
            <person name="Borodovsky M."/>
            <person name="Guigo R."/>
            <person name="Alvarado L."/>
            <person name="Berlin A."/>
            <person name="Bochicchio J."/>
            <person name="Borenstein D."/>
            <person name="Chapman S."/>
            <person name="Chen Z."/>
            <person name="Freedman E."/>
            <person name="Gellesch M."/>
            <person name="Goldberg J."/>
            <person name="Griggs A."/>
            <person name="Gujja S."/>
            <person name="Heilman E."/>
            <person name="Heiman D."/>
            <person name="Hepburn T."/>
            <person name="Howarth C."/>
            <person name="Jen D."/>
            <person name="Larson L."/>
            <person name="Mehta T."/>
            <person name="Park D."/>
            <person name="Pearson M."/>
            <person name="Roberts A."/>
            <person name="Saif S."/>
            <person name="Shenoy N."/>
            <person name="Sisk P."/>
            <person name="Stolte C."/>
            <person name="Sykes S."/>
            <person name="Thomson T."/>
            <person name="Walk T."/>
            <person name="White J."/>
            <person name="Yandava C."/>
            <person name="Burger G."/>
            <person name="Gray M.W."/>
            <person name="Holland P.W.H."/>
            <person name="King N."/>
            <person name="Lang F.B.F."/>
            <person name="Roger A.J."/>
            <person name="Ruiz-Trillo I."/>
            <person name="Lander E."/>
            <person name="Nusbaum C."/>
        </authorList>
    </citation>
    <scope>NUCLEOTIDE SEQUENCE [LARGE SCALE GENOMIC DNA]</scope>
    <source>
        <strain evidence="5 6">ATCC 50062</strain>
    </source>
</reference>
<dbReference type="PROSITE" id="PS00639">
    <property type="entry name" value="THIOL_PROTEASE_HIS"/>
    <property type="match status" value="1"/>
</dbReference>
<proteinExistence type="inferred from homology"/>
<comment type="function">
    <text evidence="2">Thiol protease which is required for parasite excystation and invasion of the proximal small intestine of the human host.</text>
</comment>
<dbReference type="GO" id="GO:0008234">
    <property type="term" value="F:cysteine-type peptidase activity"/>
    <property type="evidence" value="ECO:0007669"/>
    <property type="project" value="InterPro"/>
</dbReference>
<dbReference type="FunFam" id="3.90.70.10:FF:000096">
    <property type="entry name" value="Cathepsin B-like cysteine protease"/>
    <property type="match status" value="1"/>
</dbReference>
<dbReference type="AlphaFoldDB" id="A0A0L0DKU1"/>
<dbReference type="CDD" id="cd02620">
    <property type="entry name" value="Peptidase_C1A_CathepsinB"/>
    <property type="match status" value="1"/>
</dbReference>
<evidence type="ECO:0000256" key="1">
    <source>
        <dbReference type="ARBA" id="ARBA00008455"/>
    </source>
</evidence>
<dbReference type="InterPro" id="IPR000668">
    <property type="entry name" value="Peptidase_C1A_C"/>
</dbReference>
<accession>A0A0L0DKU1</accession>
<dbReference type="GeneID" id="25570138"/>
<dbReference type="EMBL" id="GL349476">
    <property type="protein sequence ID" value="KNC52850.1"/>
    <property type="molecule type" value="Genomic_DNA"/>
</dbReference>
<dbReference type="OMA" id="DEKIPYW"/>
<keyword evidence="3" id="KW-0732">Signal</keyword>
<dbReference type="RefSeq" id="XP_013755010.1">
    <property type="nucleotide sequence ID" value="XM_013899556.1"/>
</dbReference>
<dbReference type="eggNOG" id="KOG1543">
    <property type="taxonomic scope" value="Eukaryota"/>
</dbReference>
<evidence type="ECO:0000259" key="4">
    <source>
        <dbReference type="SMART" id="SM00645"/>
    </source>
</evidence>
<dbReference type="SMART" id="SM00645">
    <property type="entry name" value="Pept_C1"/>
    <property type="match status" value="1"/>
</dbReference>
<dbReference type="InterPro" id="IPR025660">
    <property type="entry name" value="Pept_his_AS"/>
</dbReference>
<feature type="chain" id="PRO_5018620410" description="Peptidase C1A papain C-terminal domain-containing protein" evidence="3">
    <location>
        <begin position="18"/>
        <end position="324"/>
    </location>
</feature>
<dbReference type="InterPro" id="IPR038765">
    <property type="entry name" value="Papain-like_cys_pep_sf"/>
</dbReference>
<dbReference type="PANTHER" id="PTHR12411">
    <property type="entry name" value="CYSTEINE PROTEASE FAMILY C1-RELATED"/>
    <property type="match status" value="1"/>
</dbReference>
<evidence type="ECO:0000313" key="5">
    <source>
        <dbReference type="EMBL" id="KNC52850.1"/>
    </source>
</evidence>
<dbReference type="SUPFAM" id="SSF54001">
    <property type="entry name" value="Cysteine proteinases"/>
    <property type="match status" value="1"/>
</dbReference>
<name>A0A0L0DKU1_THETB</name>